<gene>
    <name evidence="1" type="ORF">SAMN06296036_1439</name>
</gene>
<name>A0A1Y6CR67_9BACT</name>
<accession>A0A1Y6CR67</accession>
<keyword evidence="2" id="KW-1185">Reference proteome</keyword>
<dbReference type="AlphaFoldDB" id="A0A1Y6CR67"/>
<dbReference type="EMBL" id="FWZT01000043">
    <property type="protein sequence ID" value="SMF82768.1"/>
    <property type="molecule type" value="Genomic_DNA"/>
</dbReference>
<proteinExistence type="predicted"/>
<sequence length="198" mass="23239">MALEEVNDPNATLKFPIYNSAVEISGWKNVKAKDIWPQMDAWEERVTDKYRRERNAPKVTTREVWDRDLRAHIEDLRVPQEIDQWKKLEQQKKNARRWRPKRKIEPQKLESSLSRTFGNNSTFGVFQNGNFKSETERSKVEIDQTFAGGGFVFGKRVTLVEQTTKRNSQTRTTTRYCHYAALQNLPGFDVFQGRAAER</sequence>
<dbReference type="STRING" id="1513793.SAMN06296036_1439"/>
<organism evidence="1 2">
    <name type="scientific">Pseudobacteriovorax antillogorgiicola</name>
    <dbReference type="NCBI Taxonomy" id="1513793"/>
    <lineage>
        <taxon>Bacteria</taxon>
        <taxon>Pseudomonadati</taxon>
        <taxon>Bdellovibrionota</taxon>
        <taxon>Oligoflexia</taxon>
        <taxon>Oligoflexales</taxon>
        <taxon>Pseudobacteriovoracaceae</taxon>
        <taxon>Pseudobacteriovorax</taxon>
    </lineage>
</organism>
<evidence type="ECO:0000313" key="2">
    <source>
        <dbReference type="Proteomes" id="UP000192907"/>
    </source>
</evidence>
<dbReference type="Proteomes" id="UP000192907">
    <property type="component" value="Unassembled WGS sequence"/>
</dbReference>
<protein>
    <submittedName>
        <fullName evidence="1">Uncharacterized protein</fullName>
    </submittedName>
</protein>
<reference evidence="2" key="1">
    <citation type="submission" date="2017-04" db="EMBL/GenBank/DDBJ databases">
        <authorList>
            <person name="Varghese N."/>
            <person name="Submissions S."/>
        </authorList>
    </citation>
    <scope>NUCLEOTIDE SEQUENCE [LARGE SCALE GENOMIC DNA]</scope>
    <source>
        <strain evidence="2">RKEM611</strain>
    </source>
</reference>
<evidence type="ECO:0000313" key="1">
    <source>
        <dbReference type="EMBL" id="SMF82768.1"/>
    </source>
</evidence>